<dbReference type="AlphaFoldDB" id="A0A1F6LK51"/>
<dbReference type="Proteomes" id="UP000177067">
    <property type="component" value="Unassembled WGS sequence"/>
</dbReference>
<feature type="domain" description="DUF4015" evidence="2">
    <location>
        <begin position="76"/>
        <end position="383"/>
    </location>
</feature>
<dbReference type="SUPFAM" id="SSF51445">
    <property type="entry name" value="(Trans)glycosidases"/>
    <property type="match status" value="1"/>
</dbReference>
<dbReference type="Gene3D" id="3.20.20.80">
    <property type="entry name" value="Glycosidases"/>
    <property type="match status" value="1"/>
</dbReference>
<dbReference type="EMBL" id="MFPS01000006">
    <property type="protein sequence ID" value="OGH59780.1"/>
    <property type="molecule type" value="Genomic_DNA"/>
</dbReference>
<organism evidence="3 4">
    <name type="scientific">Candidatus Magasanikbacteria bacterium RIFCSPHIGHO2_01_FULL_33_34</name>
    <dbReference type="NCBI Taxonomy" id="1798671"/>
    <lineage>
        <taxon>Bacteria</taxon>
        <taxon>Candidatus Magasanikiibacteriota</taxon>
    </lineage>
</organism>
<gene>
    <name evidence="3" type="ORF">A2725_02060</name>
</gene>
<evidence type="ECO:0000259" key="2">
    <source>
        <dbReference type="Pfam" id="PF13200"/>
    </source>
</evidence>
<name>A0A1F6LK51_9BACT</name>
<protein>
    <recommendedName>
        <fullName evidence="2">DUF4015 domain-containing protein</fullName>
    </recommendedName>
</protein>
<comment type="caution">
    <text evidence="3">The sequence shown here is derived from an EMBL/GenBank/DDBJ whole genome shotgun (WGS) entry which is preliminary data.</text>
</comment>
<proteinExistence type="predicted"/>
<sequence>MTYKNIFTEKVASAYIIVFVIISFLFGVILYAFWNMTLAEQDALIILEISQNPSRKERIKIFEKKVARLQRETIKGIYLTAYSAGSNKKMTEIINLINNTELNAVIIDIKDYSGKVLYNSNVELVNELELEDYRINKIEELITALHKYDIYVIARQTVFQDPILARKKSDWALKNKNGGVWYDYKGLSWVDPSIKEVWDYNIEIAKEAISLGFDEINFDYVRFPSDGNMSALQYNNGELKKYEVMGQFYEYLNDKLKKYPAKISLDLFGFVMEKTGEDDMNIGQRLEDALDEVDAISPMMYPSHYPSGHLGLANPAEYPGLVIKNGMEKGAHFFYEKKAVLRPWLQAFNIGAVYDANKIREQIDIVEQYTNGGWMLWNAANRYSTDGLELVDIKPTLVESFEEILNIDSNIINGDGF</sequence>
<reference evidence="3 4" key="1">
    <citation type="journal article" date="2016" name="Nat. Commun.">
        <title>Thousands of microbial genomes shed light on interconnected biogeochemical processes in an aquifer system.</title>
        <authorList>
            <person name="Anantharaman K."/>
            <person name="Brown C.T."/>
            <person name="Hug L.A."/>
            <person name="Sharon I."/>
            <person name="Castelle C.J."/>
            <person name="Probst A.J."/>
            <person name="Thomas B.C."/>
            <person name="Singh A."/>
            <person name="Wilkins M.J."/>
            <person name="Karaoz U."/>
            <person name="Brodie E.L."/>
            <person name="Williams K.H."/>
            <person name="Hubbard S.S."/>
            <person name="Banfield J.F."/>
        </authorList>
    </citation>
    <scope>NUCLEOTIDE SEQUENCE [LARGE SCALE GENOMIC DNA]</scope>
</reference>
<keyword evidence="1" id="KW-0472">Membrane</keyword>
<dbReference type="Pfam" id="PF13200">
    <property type="entry name" value="DUF4015"/>
    <property type="match status" value="1"/>
</dbReference>
<keyword evidence="1" id="KW-0812">Transmembrane</keyword>
<dbReference type="InterPro" id="IPR052177">
    <property type="entry name" value="Divisome_Glycosyl_Hydrolase"/>
</dbReference>
<evidence type="ECO:0000313" key="4">
    <source>
        <dbReference type="Proteomes" id="UP000177067"/>
    </source>
</evidence>
<feature type="transmembrane region" description="Helical" evidence="1">
    <location>
        <begin position="12"/>
        <end position="34"/>
    </location>
</feature>
<evidence type="ECO:0000313" key="3">
    <source>
        <dbReference type="EMBL" id="OGH59780.1"/>
    </source>
</evidence>
<dbReference type="PANTHER" id="PTHR43405">
    <property type="entry name" value="GLYCOSYL HYDROLASE DIGH"/>
    <property type="match status" value="1"/>
</dbReference>
<keyword evidence="1" id="KW-1133">Transmembrane helix</keyword>
<dbReference type="InterPro" id="IPR025275">
    <property type="entry name" value="DUF4015"/>
</dbReference>
<dbReference type="InterPro" id="IPR017853">
    <property type="entry name" value="GH"/>
</dbReference>
<dbReference type="PANTHER" id="PTHR43405:SF1">
    <property type="entry name" value="GLYCOSYL HYDROLASE DIGH"/>
    <property type="match status" value="1"/>
</dbReference>
<accession>A0A1F6LK51</accession>
<evidence type="ECO:0000256" key="1">
    <source>
        <dbReference type="SAM" id="Phobius"/>
    </source>
</evidence>